<feature type="transmembrane region" description="Helical" evidence="1">
    <location>
        <begin position="145"/>
        <end position="164"/>
    </location>
</feature>
<feature type="transmembrane region" description="Helical" evidence="1">
    <location>
        <begin position="92"/>
        <end position="116"/>
    </location>
</feature>
<keyword evidence="1" id="KW-0472">Membrane</keyword>
<reference evidence="2 3" key="1">
    <citation type="journal article" date="2020" name="Microb. Ecol.">
        <title>Ecogenomics of the Marine Benthic Filamentous Cyanobacterium Adonisia.</title>
        <authorList>
            <person name="Walter J.M."/>
            <person name="Coutinho F.H."/>
            <person name="Leomil L."/>
            <person name="Hargreaves P.I."/>
            <person name="Campeao M.E."/>
            <person name="Vieira V.V."/>
            <person name="Silva B.S."/>
            <person name="Fistarol G.O."/>
            <person name="Salomon P.S."/>
            <person name="Sawabe T."/>
            <person name="Mino S."/>
            <person name="Hosokawa M."/>
            <person name="Miyashita H."/>
            <person name="Maruyama F."/>
            <person name="van Verk M.C."/>
            <person name="Dutilh B.E."/>
            <person name="Thompson C.C."/>
            <person name="Thompson F.L."/>
        </authorList>
    </citation>
    <scope>NUCLEOTIDE SEQUENCE [LARGE SCALE GENOMIC DNA]</scope>
    <source>
        <strain evidence="2 3">CCMR0082</strain>
    </source>
</reference>
<keyword evidence="1" id="KW-0812">Transmembrane</keyword>
<keyword evidence="1" id="KW-1133">Transmembrane helix</keyword>
<dbReference type="AlphaFoldDB" id="A0A6M0S9Q0"/>
<dbReference type="Proteomes" id="UP000473574">
    <property type="component" value="Unassembled WGS sequence"/>
</dbReference>
<dbReference type="RefSeq" id="WP_163666002.1">
    <property type="nucleotide sequence ID" value="NZ_QZCE01000002.1"/>
</dbReference>
<proteinExistence type="predicted"/>
<gene>
    <name evidence="2" type="ORF">D0962_20575</name>
</gene>
<name>A0A6M0S9Q0_9CYAN</name>
<organism evidence="2 3">
    <name type="scientific">Adonisia turfae CCMR0082</name>
    <dbReference type="NCBI Taxonomy" id="2304604"/>
    <lineage>
        <taxon>Bacteria</taxon>
        <taxon>Bacillati</taxon>
        <taxon>Cyanobacteriota</taxon>
        <taxon>Adonisia</taxon>
        <taxon>Adonisia turfae</taxon>
    </lineage>
</organism>
<dbReference type="EMBL" id="QZCE01000002">
    <property type="protein sequence ID" value="NEZ65140.1"/>
    <property type="molecule type" value="Genomic_DNA"/>
</dbReference>
<protein>
    <submittedName>
        <fullName evidence="2">Uncharacterized protein</fullName>
    </submittedName>
</protein>
<evidence type="ECO:0000256" key="1">
    <source>
        <dbReference type="SAM" id="Phobius"/>
    </source>
</evidence>
<feature type="transmembrane region" description="Helical" evidence="1">
    <location>
        <begin position="47"/>
        <end position="71"/>
    </location>
</feature>
<evidence type="ECO:0000313" key="3">
    <source>
        <dbReference type="Proteomes" id="UP000473574"/>
    </source>
</evidence>
<sequence>MKQLPNFERLLATVRQKQPLVIRTINRYWQYKDLKHLGFLIAHAIGYVGYILFTLSCCFTLGLALWALNFIRRDALGPGIFAKGDESSPNPLRWLLLALLWLLMALFKLFAGWMGWGAEKTKPGDVLWIMLKAIPLRLAPNPFTAWFSIPTILVALWWGLATLIPGS</sequence>
<comment type="caution">
    <text evidence="2">The sequence shown here is derived from an EMBL/GenBank/DDBJ whole genome shotgun (WGS) entry which is preliminary data.</text>
</comment>
<evidence type="ECO:0000313" key="2">
    <source>
        <dbReference type="EMBL" id="NEZ65140.1"/>
    </source>
</evidence>
<accession>A0A6M0S9Q0</accession>